<dbReference type="Proteomes" id="UP001165960">
    <property type="component" value="Unassembled WGS sequence"/>
</dbReference>
<sequence>MKLPLIAVEEIFSLLERRQVYKLRLLCLDFYQAAFPILLRVHSLKRANQIEYQHFLKRNGKHVRGLIIQNSKSYQALLDSGLSVSTAFPNLRSLSCSASHPTFLLCDRMVEDWLGLQQLKHLSLETNYHKFISIFFPLFKKLSSLFGYFNFQEIQKIHQNCKGLKKFLTKSLYIDDRIVTLFQESSDVPFEAVFIDLDGDEVPLNAKARNCGWSYLTDGPFDCDQLRLHLGPSYSKNMASIGLKNSLGFNLKVLEDLNQFQKIVKIPNFLKHLTVNRCSMFMGSMAAVKLITNIPSLHFQEVDFNFLNEAYVFQAIQVSFGNYGVYESNVFNFEIKHFPNLQKLYISRKIPQETMPLLQGFFPNLILFSSEARQCKHFWLKLLELAPNLQYIHTNHVPRNILDIIEQRPTLRFMPYQNIFGKSGNIYDISEFNKYLS</sequence>
<name>A0ACC2SF29_9FUNG</name>
<accession>A0ACC2SF29</accession>
<evidence type="ECO:0000313" key="1">
    <source>
        <dbReference type="EMBL" id="KAJ9060905.1"/>
    </source>
</evidence>
<reference evidence="1" key="1">
    <citation type="submission" date="2022-04" db="EMBL/GenBank/DDBJ databases">
        <title>Genome of the entomopathogenic fungus Entomophthora muscae.</title>
        <authorList>
            <person name="Elya C."/>
            <person name="Lovett B.R."/>
            <person name="Lee E."/>
            <person name="Macias A.M."/>
            <person name="Hajek A.E."/>
            <person name="De Bivort B.L."/>
            <person name="Kasson M.T."/>
            <person name="De Fine Licht H.H."/>
            <person name="Stajich J.E."/>
        </authorList>
    </citation>
    <scope>NUCLEOTIDE SEQUENCE</scope>
    <source>
        <strain evidence="1">Berkeley</strain>
    </source>
</reference>
<proteinExistence type="predicted"/>
<evidence type="ECO:0000313" key="2">
    <source>
        <dbReference type="Proteomes" id="UP001165960"/>
    </source>
</evidence>
<protein>
    <submittedName>
        <fullName evidence="1">Uncharacterized protein</fullName>
    </submittedName>
</protein>
<dbReference type="EMBL" id="QTSX02005119">
    <property type="protein sequence ID" value="KAJ9060905.1"/>
    <property type="molecule type" value="Genomic_DNA"/>
</dbReference>
<organism evidence="1 2">
    <name type="scientific">Entomophthora muscae</name>
    <dbReference type="NCBI Taxonomy" id="34485"/>
    <lineage>
        <taxon>Eukaryota</taxon>
        <taxon>Fungi</taxon>
        <taxon>Fungi incertae sedis</taxon>
        <taxon>Zoopagomycota</taxon>
        <taxon>Entomophthoromycotina</taxon>
        <taxon>Entomophthoromycetes</taxon>
        <taxon>Entomophthorales</taxon>
        <taxon>Entomophthoraceae</taxon>
        <taxon>Entomophthora</taxon>
    </lineage>
</organism>
<keyword evidence="2" id="KW-1185">Reference proteome</keyword>
<gene>
    <name evidence="1" type="ORF">DSO57_1025934</name>
</gene>
<comment type="caution">
    <text evidence="1">The sequence shown here is derived from an EMBL/GenBank/DDBJ whole genome shotgun (WGS) entry which is preliminary data.</text>
</comment>